<accession>A0A1H5K5B6</accession>
<reference evidence="3 4" key="1">
    <citation type="submission" date="2016-10" db="EMBL/GenBank/DDBJ databases">
        <authorList>
            <person name="de Groot N.N."/>
        </authorList>
    </citation>
    <scope>NUCLEOTIDE SEQUENCE [LARGE SCALE GENOMIC DNA]</scope>
    <source>
        <strain evidence="3 4">DSM 22274</strain>
    </source>
</reference>
<keyword evidence="2" id="KW-1133">Transmembrane helix</keyword>
<keyword evidence="2" id="KW-0812">Transmembrane</keyword>
<feature type="compositionally biased region" description="Polar residues" evidence="1">
    <location>
        <begin position="53"/>
        <end position="64"/>
    </location>
</feature>
<protein>
    <recommendedName>
        <fullName evidence="5">SHOCT domain-containing protein</fullName>
    </recommendedName>
</protein>
<sequence>MPVMIESLATDSLAASSSTSFSIQPYFVFVIIAVVLVSSFVKASARKRRANRENPNTPFNQAQARPSGRAGVAHQPGNVPYVGTLLNGVPINNYDSSHGHQTTGFANERMRAEAELKRQLDALDTARRNGQVTAEQYAVHREAIFKAF</sequence>
<evidence type="ECO:0000313" key="4">
    <source>
        <dbReference type="Proteomes" id="UP000182725"/>
    </source>
</evidence>
<feature type="region of interest" description="Disordered" evidence="1">
    <location>
        <begin position="46"/>
        <end position="74"/>
    </location>
</feature>
<evidence type="ECO:0008006" key="5">
    <source>
        <dbReference type="Google" id="ProtNLM"/>
    </source>
</evidence>
<organism evidence="3 4">
    <name type="scientific">Arthrobacter alpinus</name>
    <dbReference type="NCBI Taxonomy" id="656366"/>
    <lineage>
        <taxon>Bacteria</taxon>
        <taxon>Bacillati</taxon>
        <taxon>Actinomycetota</taxon>
        <taxon>Actinomycetes</taxon>
        <taxon>Micrococcales</taxon>
        <taxon>Micrococcaceae</taxon>
        <taxon>Arthrobacter</taxon>
    </lineage>
</organism>
<evidence type="ECO:0000256" key="2">
    <source>
        <dbReference type="SAM" id="Phobius"/>
    </source>
</evidence>
<keyword evidence="2" id="KW-0472">Membrane</keyword>
<dbReference type="Proteomes" id="UP000182725">
    <property type="component" value="Unassembled WGS sequence"/>
</dbReference>
<evidence type="ECO:0000313" key="3">
    <source>
        <dbReference type="EMBL" id="SEE59935.1"/>
    </source>
</evidence>
<name>A0A1H5K5B6_9MICC</name>
<evidence type="ECO:0000256" key="1">
    <source>
        <dbReference type="SAM" id="MobiDB-lite"/>
    </source>
</evidence>
<gene>
    <name evidence="3" type="ORF">SAMN04489740_1877</name>
</gene>
<dbReference type="EMBL" id="FNTV01000001">
    <property type="protein sequence ID" value="SEE59935.1"/>
    <property type="molecule type" value="Genomic_DNA"/>
</dbReference>
<dbReference type="AlphaFoldDB" id="A0A1H5K5B6"/>
<feature type="transmembrane region" description="Helical" evidence="2">
    <location>
        <begin position="26"/>
        <end position="45"/>
    </location>
</feature>
<proteinExistence type="predicted"/>